<dbReference type="SUPFAM" id="SSF55729">
    <property type="entry name" value="Acyl-CoA N-acyltransferases (Nat)"/>
    <property type="match status" value="1"/>
</dbReference>
<dbReference type="PANTHER" id="PTHR43610">
    <property type="entry name" value="BLL6696 PROTEIN"/>
    <property type="match status" value="1"/>
</dbReference>
<name>A0A510V4V3_9CELL</name>
<dbReference type="Pfam" id="PF13302">
    <property type="entry name" value="Acetyltransf_3"/>
    <property type="match status" value="1"/>
</dbReference>
<dbReference type="Gene3D" id="3.40.630.30">
    <property type="match status" value="1"/>
</dbReference>
<dbReference type="InterPro" id="IPR016181">
    <property type="entry name" value="Acyl_CoA_acyltransferase"/>
</dbReference>
<accession>A0A510V4V3</accession>
<evidence type="ECO:0000259" key="1">
    <source>
        <dbReference type="Pfam" id="PF13302"/>
    </source>
</evidence>
<proteinExistence type="predicted"/>
<feature type="domain" description="N-acetyltransferase" evidence="1">
    <location>
        <begin position="12"/>
        <end position="171"/>
    </location>
</feature>
<dbReference type="PANTHER" id="PTHR43610:SF1">
    <property type="entry name" value="N-ACETYLTRANSFERASE DOMAIN-CONTAINING PROTEIN"/>
    <property type="match status" value="1"/>
</dbReference>
<dbReference type="AlphaFoldDB" id="A0A510V4V3"/>
<protein>
    <submittedName>
        <fullName evidence="2">N-acetyltransferase</fullName>
    </submittedName>
</protein>
<sequence length="213" mass="23011">MLEPFTLTGRHVRLEPLALTHVDGLAAAAAEERGSYGYTWVPDGPDETRTYVEAALEHAAGGRAVPFAVRRLSDDTLVGSTRFLDLEVFQDPAPWPPGIGTGGAPSEQNPPSVAEIGSTWYAASAQRTAINTEAKLLLLTHAFETWHALRVTLKTDARNAASRRAIERIGGRFEGVRRVQTVATDGGLRDTAYFSIVAAEWFVVRAGLVSRLG</sequence>
<dbReference type="EMBL" id="BJUB01000007">
    <property type="protein sequence ID" value="GEK21903.1"/>
    <property type="molecule type" value="Genomic_DNA"/>
</dbReference>
<dbReference type="InterPro" id="IPR000182">
    <property type="entry name" value="GNAT_dom"/>
</dbReference>
<dbReference type="Proteomes" id="UP000321118">
    <property type="component" value="Unassembled WGS sequence"/>
</dbReference>
<dbReference type="GO" id="GO:0016747">
    <property type="term" value="F:acyltransferase activity, transferring groups other than amino-acyl groups"/>
    <property type="evidence" value="ECO:0007669"/>
    <property type="project" value="InterPro"/>
</dbReference>
<gene>
    <name evidence="2" type="ORF">CXY01_24230</name>
</gene>
<comment type="caution">
    <text evidence="2">The sequence shown here is derived from an EMBL/GenBank/DDBJ whole genome shotgun (WGS) entry which is preliminary data.</text>
</comment>
<evidence type="ECO:0000313" key="2">
    <source>
        <dbReference type="EMBL" id="GEK21903.1"/>
    </source>
</evidence>
<reference evidence="2 3" key="1">
    <citation type="submission" date="2019-07" db="EMBL/GenBank/DDBJ databases">
        <title>Whole genome shotgun sequence of Cellulomonas xylanilytica NBRC 101102.</title>
        <authorList>
            <person name="Hosoyama A."/>
            <person name="Uohara A."/>
            <person name="Ohji S."/>
            <person name="Ichikawa N."/>
        </authorList>
    </citation>
    <scope>NUCLEOTIDE SEQUENCE [LARGE SCALE GENOMIC DNA]</scope>
    <source>
        <strain evidence="2 3">NBRC 101102</strain>
    </source>
</reference>
<keyword evidence="3" id="KW-1185">Reference proteome</keyword>
<dbReference type="OrthoDB" id="9795199at2"/>
<keyword evidence="2" id="KW-0808">Transferase</keyword>
<organism evidence="2 3">
    <name type="scientific">Cellulomonas xylanilytica</name>
    <dbReference type="NCBI Taxonomy" id="233583"/>
    <lineage>
        <taxon>Bacteria</taxon>
        <taxon>Bacillati</taxon>
        <taxon>Actinomycetota</taxon>
        <taxon>Actinomycetes</taxon>
        <taxon>Micrococcales</taxon>
        <taxon>Cellulomonadaceae</taxon>
        <taxon>Cellulomonas</taxon>
    </lineage>
</organism>
<evidence type="ECO:0000313" key="3">
    <source>
        <dbReference type="Proteomes" id="UP000321118"/>
    </source>
</evidence>
<dbReference type="RefSeq" id="WP_146927698.1">
    <property type="nucleotide sequence ID" value="NZ_BJUB01000007.1"/>
</dbReference>